<dbReference type="EMBL" id="UYRU01083134">
    <property type="protein sequence ID" value="VDN33047.1"/>
    <property type="molecule type" value="Genomic_DNA"/>
</dbReference>
<gene>
    <name evidence="2" type="ORF">DILT_LOCUS16141</name>
</gene>
<protein>
    <submittedName>
        <fullName evidence="2">Uncharacterized protein</fullName>
    </submittedName>
</protein>
<accession>A0A3P7NEP2</accession>
<evidence type="ECO:0000313" key="3">
    <source>
        <dbReference type="Proteomes" id="UP000281553"/>
    </source>
</evidence>
<reference evidence="2 3" key="1">
    <citation type="submission" date="2018-11" db="EMBL/GenBank/DDBJ databases">
        <authorList>
            <consortium name="Pathogen Informatics"/>
        </authorList>
    </citation>
    <scope>NUCLEOTIDE SEQUENCE [LARGE SCALE GENOMIC DNA]</scope>
</reference>
<proteinExistence type="predicted"/>
<evidence type="ECO:0000313" key="2">
    <source>
        <dbReference type="EMBL" id="VDN33047.1"/>
    </source>
</evidence>
<keyword evidence="3" id="KW-1185">Reference proteome</keyword>
<feature type="region of interest" description="Disordered" evidence="1">
    <location>
        <begin position="33"/>
        <end position="59"/>
    </location>
</feature>
<evidence type="ECO:0000256" key="1">
    <source>
        <dbReference type="SAM" id="MobiDB-lite"/>
    </source>
</evidence>
<dbReference type="AlphaFoldDB" id="A0A3P7NEP2"/>
<organism evidence="2 3">
    <name type="scientific">Dibothriocephalus latus</name>
    <name type="common">Fish tapeworm</name>
    <name type="synonym">Diphyllobothrium latum</name>
    <dbReference type="NCBI Taxonomy" id="60516"/>
    <lineage>
        <taxon>Eukaryota</taxon>
        <taxon>Metazoa</taxon>
        <taxon>Spiralia</taxon>
        <taxon>Lophotrochozoa</taxon>
        <taxon>Platyhelminthes</taxon>
        <taxon>Cestoda</taxon>
        <taxon>Eucestoda</taxon>
        <taxon>Diphyllobothriidea</taxon>
        <taxon>Diphyllobothriidae</taxon>
        <taxon>Dibothriocephalus</taxon>
    </lineage>
</organism>
<dbReference type="Proteomes" id="UP000281553">
    <property type="component" value="Unassembled WGS sequence"/>
</dbReference>
<name>A0A3P7NEP2_DIBLA</name>
<dbReference type="OrthoDB" id="10446877at2759"/>
<sequence>MVVRRARNIVATDIGPVNLPSYVRDDAMKVLDEGSDADDHDIIPSLPESPGVSAADRQV</sequence>